<dbReference type="EMBL" id="FNCJ01000006">
    <property type="protein sequence ID" value="SDG96041.1"/>
    <property type="molecule type" value="Genomic_DNA"/>
</dbReference>
<name>A0A1G7YHL0_9BURK</name>
<reference evidence="1 2" key="1">
    <citation type="submission" date="2016-10" db="EMBL/GenBank/DDBJ databases">
        <authorList>
            <person name="de Groot N.N."/>
        </authorList>
    </citation>
    <scope>NUCLEOTIDE SEQUENCE [LARGE SCALE GENOMIC DNA]</scope>
    <source>
        <strain evidence="1 2">LMG 2247</strain>
    </source>
</reference>
<dbReference type="Proteomes" id="UP000199706">
    <property type="component" value="Unassembled WGS sequence"/>
</dbReference>
<sequence>MSCIMSPPRMFVQTSVTGAMAARLDELATYYQLAPSRFNGVLAEQVLAAPALSGAWQAVLDAEPARVKLIDRVNARGSMLDEAYEALRAVSVTLGRERAAVMRALLTAGIANMNGIPGLWDALGDAWLEGRATKAVTVRGAA</sequence>
<protein>
    <submittedName>
        <fullName evidence="1">Uncharacterized protein</fullName>
    </submittedName>
</protein>
<evidence type="ECO:0000313" key="2">
    <source>
        <dbReference type="Proteomes" id="UP000199706"/>
    </source>
</evidence>
<dbReference type="RefSeq" id="WP_143016594.1">
    <property type="nucleotide sequence ID" value="NZ_FNCJ01000006.1"/>
</dbReference>
<dbReference type="AlphaFoldDB" id="A0A1G7YHL0"/>
<organism evidence="1 2">
    <name type="scientific">Paraburkholderia phenazinium</name>
    <dbReference type="NCBI Taxonomy" id="60549"/>
    <lineage>
        <taxon>Bacteria</taxon>
        <taxon>Pseudomonadati</taxon>
        <taxon>Pseudomonadota</taxon>
        <taxon>Betaproteobacteria</taxon>
        <taxon>Burkholderiales</taxon>
        <taxon>Burkholderiaceae</taxon>
        <taxon>Paraburkholderia</taxon>
    </lineage>
</organism>
<proteinExistence type="predicted"/>
<evidence type="ECO:0000313" key="1">
    <source>
        <dbReference type="EMBL" id="SDG96041.1"/>
    </source>
</evidence>
<accession>A0A1G7YHL0</accession>
<gene>
    <name evidence="1" type="ORF">SAMN05216466_106194</name>
</gene>